<dbReference type="Gene3D" id="3.40.50.620">
    <property type="entry name" value="HUPs"/>
    <property type="match status" value="1"/>
</dbReference>
<dbReference type="KEGG" id="hfv:R50_0908"/>
<feature type="short sequence motif" description="'HIGH' region" evidence="10">
    <location>
        <begin position="50"/>
        <end position="59"/>
    </location>
</feature>
<evidence type="ECO:0000256" key="10">
    <source>
        <dbReference type="HAMAP-Rule" id="MF_02007"/>
    </source>
</evidence>
<evidence type="ECO:0000256" key="1">
    <source>
        <dbReference type="ARBA" id="ARBA00011738"/>
    </source>
</evidence>
<comment type="catalytic activity">
    <reaction evidence="9 10">
        <text>tRNA(Tyr) + L-tyrosine + ATP = L-tyrosyl-tRNA(Tyr) + AMP + diphosphate + H(+)</text>
        <dbReference type="Rhea" id="RHEA:10220"/>
        <dbReference type="Rhea" id="RHEA-COMP:9706"/>
        <dbReference type="Rhea" id="RHEA-COMP:9707"/>
        <dbReference type="ChEBI" id="CHEBI:15378"/>
        <dbReference type="ChEBI" id="CHEBI:30616"/>
        <dbReference type="ChEBI" id="CHEBI:33019"/>
        <dbReference type="ChEBI" id="CHEBI:58315"/>
        <dbReference type="ChEBI" id="CHEBI:78442"/>
        <dbReference type="ChEBI" id="CHEBI:78536"/>
        <dbReference type="ChEBI" id="CHEBI:456215"/>
        <dbReference type="EC" id="6.1.1.1"/>
    </reaction>
</comment>
<keyword evidence="4 10" id="KW-0547">Nucleotide-binding</keyword>
<dbReference type="InterPro" id="IPR002942">
    <property type="entry name" value="S4_RNA-bd"/>
</dbReference>
<dbReference type="InterPro" id="IPR036986">
    <property type="entry name" value="S4_RNA-bd_sf"/>
</dbReference>
<dbReference type="GO" id="GO:0005829">
    <property type="term" value="C:cytosol"/>
    <property type="evidence" value="ECO:0007669"/>
    <property type="project" value="TreeGrafter"/>
</dbReference>
<gene>
    <name evidence="10 13" type="primary">tyrS</name>
    <name evidence="13" type="ORF">R50_0908</name>
</gene>
<evidence type="ECO:0000256" key="9">
    <source>
        <dbReference type="ARBA" id="ARBA00048248"/>
    </source>
</evidence>
<dbReference type="NCBIfam" id="TIGR00234">
    <property type="entry name" value="tyrS"/>
    <property type="match status" value="1"/>
</dbReference>
<dbReference type="FunFam" id="3.40.50.620:FF:000061">
    <property type="entry name" value="Tyrosine--tRNA ligase"/>
    <property type="match status" value="1"/>
</dbReference>
<keyword evidence="14" id="KW-1185">Reference proteome</keyword>
<keyword evidence="5 10" id="KW-0067">ATP-binding</keyword>
<dbReference type="Proteomes" id="UP000503399">
    <property type="component" value="Chromosome"/>
</dbReference>
<evidence type="ECO:0000313" key="13">
    <source>
        <dbReference type="EMBL" id="CAB1128414.1"/>
    </source>
</evidence>
<dbReference type="InterPro" id="IPR014729">
    <property type="entry name" value="Rossmann-like_a/b/a_fold"/>
</dbReference>
<evidence type="ECO:0000256" key="4">
    <source>
        <dbReference type="ARBA" id="ARBA00022741"/>
    </source>
</evidence>
<keyword evidence="2 10" id="KW-0963">Cytoplasm</keyword>
<feature type="binding site" evidence="10">
    <location>
        <position position="237"/>
    </location>
    <ligand>
        <name>ATP</name>
        <dbReference type="ChEBI" id="CHEBI:30616"/>
    </ligand>
</feature>
<comment type="similarity">
    <text evidence="10">Belongs to the class-I aminoacyl-tRNA synthetase family. TyrS type 2 subfamily.</text>
</comment>
<name>A0A6F8ZFD7_9FIRM</name>
<dbReference type="EMBL" id="LR778114">
    <property type="protein sequence ID" value="CAB1128414.1"/>
    <property type="molecule type" value="Genomic_DNA"/>
</dbReference>
<evidence type="ECO:0000259" key="12">
    <source>
        <dbReference type="Pfam" id="PF01479"/>
    </source>
</evidence>
<dbReference type="InterPro" id="IPR001412">
    <property type="entry name" value="aa-tRNA-synth_I_CS"/>
</dbReference>
<dbReference type="InterPro" id="IPR002307">
    <property type="entry name" value="Tyr-tRNA-ligase"/>
</dbReference>
<evidence type="ECO:0000256" key="5">
    <source>
        <dbReference type="ARBA" id="ARBA00022840"/>
    </source>
</evidence>
<dbReference type="PANTHER" id="PTHR11766">
    <property type="entry name" value="TYROSYL-TRNA SYNTHETASE"/>
    <property type="match status" value="1"/>
</dbReference>
<dbReference type="PROSITE" id="PS00178">
    <property type="entry name" value="AA_TRNA_LIGASE_I"/>
    <property type="match status" value="1"/>
</dbReference>
<dbReference type="InterPro" id="IPR024108">
    <property type="entry name" value="Tyr-tRNA-ligase_bac_2"/>
</dbReference>
<evidence type="ECO:0000313" key="14">
    <source>
        <dbReference type="Proteomes" id="UP000503399"/>
    </source>
</evidence>
<dbReference type="SUPFAM" id="SSF52374">
    <property type="entry name" value="Nucleotidylyl transferase"/>
    <property type="match status" value="1"/>
</dbReference>
<evidence type="ECO:0000256" key="8">
    <source>
        <dbReference type="ARBA" id="ARBA00023146"/>
    </source>
</evidence>
<dbReference type="Pfam" id="PF01479">
    <property type="entry name" value="S4"/>
    <property type="match status" value="1"/>
</dbReference>
<dbReference type="GO" id="GO:0006437">
    <property type="term" value="P:tyrosyl-tRNA aminoacylation"/>
    <property type="evidence" value="ECO:0007669"/>
    <property type="project" value="UniProtKB-UniRule"/>
</dbReference>
<keyword evidence="6 11" id="KW-0694">RNA-binding</keyword>
<keyword evidence="8 10" id="KW-0030">Aminoacyl-tRNA synthetase</keyword>
<dbReference type="InterPro" id="IPR024088">
    <property type="entry name" value="Tyr-tRNA-ligase_bac-type"/>
</dbReference>
<keyword evidence="7 10" id="KW-0648">Protein biosynthesis</keyword>
<evidence type="ECO:0000256" key="6">
    <source>
        <dbReference type="ARBA" id="ARBA00022884"/>
    </source>
</evidence>
<dbReference type="CDD" id="cd00805">
    <property type="entry name" value="TyrRS_core"/>
    <property type="match status" value="1"/>
</dbReference>
<comment type="function">
    <text evidence="10">Catalyzes the attachment of tyrosine to tRNA(Tyr) in a two-step reaction: tyrosine is first activated by ATP to form Tyr-AMP and then transferred to the acceptor end of tRNA(Tyr).</text>
</comment>
<comment type="subunit">
    <text evidence="1 10">Homodimer.</text>
</comment>
<proteinExistence type="inferred from homology"/>
<dbReference type="SUPFAM" id="SSF55174">
    <property type="entry name" value="Alpha-L RNA-binding motif"/>
    <property type="match status" value="1"/>
</dbReference>
<organism evidence="13 14">
    <name type="scientific">Candidatus Hydrogenisulfobacillus filiaventi</name>
    <dbReference type="NCBI Taxonomy" id="2707344"/>
    <lineage>
        <taxon>Bacteria</taxon>
        <taxon>Bacillati</taxon>
        <taxon>Bacillota</taxon>
        <taxon>Clostridia</taxon>
        <taxon>Eubacteriales</taxon>
        <taxon>Clostridiales Family XVII. Incertae Sedis</taxon>
        <taxon>Candidatus Hydrogenisulfobacillus</taxon>
    </lineage>
</organism>
<feature type="domain" description="RNA-binding S4" evidence="12">
    <location>
        <begin position="347"/>
        <end position="378"/>
    </location>
</feature>
<accession>A0A6F8ZFD7</accession>
<comment type="caution">
    <text evidence="10">Lacks conserved residue(s) required for the propagation of feature annotation.</text>
</comment>
<keyword evidence="3 10" id="KW-0436">Ligase</keyword>
<dbReference type="GO" id="GO:0003723">
    <property type="term" value="F:RNA binding"/>
    <property type="evidence" value="ECO:0007669"/>
    <property type="project" value="UniProtKB-KW"/>
</dbReference>
<dbReference type="AlphaFoldDB" id="A0A6F8ZFD7"/>
<dbReference type="GO" id="GO:0004831">
    <property type="term" value="F:tyrosine-tRNA ligase activity"/>
    <property type="evidence" value="ECO:0007669"/>
    <property type="project" value="UniProtKB-UniRule"/>
</dbReference>
<evidence type="ECO:0000256" key="7">
    <source>
        <dbReference type="ARBA" id="ARBA00022917"/>
    </source>
</evidence>
<dbReference type="Pfam" id="PF00579">
    <property type="entry name" value="tRNA-synt_1b"/>
    <property type="match status" value="1"/>
</dbReference>
<dbReference type="PRINTS" id="PR01040">
    <property type="entry name" value="TRNASYNTHTYR"/>
</dbReference>
<dbReference type="CDD" id="cd00165">
    <property type="entry name" value="S4"/>
    <property type="match status" value="1"/>
</dbReference>
<evidence type="ECO:0000256" key="11">
    <source>
        <dbReference type="PROSITE-ProRule" id="PRU00182"/>
    </source>
</evidence>
<evidence type="ECO:0000256" key="2">
    <source>
        <dbReference type="ARBA" id="ARBA00022490"/>
    </source>
</evidence>
<dbReference type="PROSITE" id="PS50889">
    <property type="entry name" value="S4"/>
    <property type="match status" value="1"/>
</dbReference>
<dbReference type="PANTHER" id="PTHR11766:SF1">
    <property type="entry name" value="TYROSINE--TRNA LIGASE"/>
    <property type="match status" value="1"/>
</dbReference>
<evidence type="ECO:0000256" key="3">
    <source>
        <dbReference type="ARBA" id="ARBA00022598"/>
    </source>
</evidence>
<comment type="subcellular location">
    <subcellularLocation>
        <location evidence="10">Cytoplasm</location>
    </subcellularLocation>
</comment>
<dbReference type="Gene3D" id="1.10.240.10">
    <property type="entry name" value="Tyrosyl-Transfer RNA Synthetase"/>
    <property type="match status" value="1"/>
</dbReference>
<dbReference type="Gene3D" id="3.10.290.10">
    <property type="entry name" value="RNA-binding S4 domain"/>
    <property type="match status" value="1"/>
</dbReference>
<dbReference type="InterPro" id="IPR002305">
    <property type="entry name" value="aa-tRNA-synth_Ic"/>
</dbReference>
<dbReference type="GO" id="GO:0005524">
    <property type="term" value="F:ATP binding"/>
    <property type="evidence" value="ECO:0007669"/>
    <property type="project" value="UniProtKB-UniRule"/>
</dbReference>
<dbReference type="EC" id="6.1.1.1" evidence="10"/>
<sequence length="404" mass="44688">MNTIMDGSIAKTVDYLVRGCEDVVSPDLLARKLEQVPVRGPLTVKLGVDPTAPDLHLGHTVVMEKLRQFQDLGHRVVLLIGDMTGRVGDPTEKASTRKQLSAEEVAAFARTYVEQAGKVLDVERLTVRYNSEWLEALQFADVVELLSRMTVARVLERDDFARRFAAHVPIHLHELLYPLMQGYDSVALRADVELGGTDQRFNIMTARQIQEAYGQEPEVGMFLPILEGTDGVRRMGKSLGNYIGISEPPEEIYGKTMSIPDSLIERWGVLLLGWDAAEVRARLAAGTNPRDLKAELARALVARFWNPAAAEAAEAAFNRTFRERQVPEDAPRVPLPSDPWQGPALDLVARLPGIPSRSEARRLLQQGAVVVDGERLGDGATVTVRAGSWVRVGKRRFFRLEAGG</sequence>
<reference evidence="13 14" key="1">
    <citation type="submission" date="2020-02" db="EMBL/GenBank/DDBJ databases">
        <authorList>
            <person name="Hogendoorn C."/>
        </authorList>
    </citation>
    <scope>NUCLEOTIDE SEQUENCE [LARGE SCALE GENOMIC DNA]</scope>
    <source>
        <strain evidence="13">R501</strain>
    </source>
</reference>
<dbReference type="HAMAP" id="MF_02007">
    <property type="entry name" value="Tyr_tRNA_synth_type2"/>
    <property type="match status" value="1"/>
</dbReference>
<protein>
    <recommendedName>
        <fullName evidence="10">Tyrosine--tRNA ligase</fullName>
        <ecNumber evidence="10">6.1.1.1</ecNumber>
    </recommendedName>
    <alternativeName>
        <fullName evidence="10">Tyrosyl-tRNA synthetase</fullName>
        <shortName evidence="10">TyrRS</shortName>
    </alternativeName>
</protein>